<keyword evidence="2" id="KW-1133">Transmembrane helix</keyword>
<keyword evidence="2" id="KW-0812">Transmembrane</keyword>
<organism evidence="3 4">
    <name type="scientific">Colletotrichum musicola</name>
    <dbReference type="NCBI Taxonomy" id="2175873"/>
    <lineage>
        <taxon>Eukaryota</taxon>
        <taxon>Fungi</taxon>
        <taxon>Dikarya</taxon>
        <taxon>Ascomycota</taxon>
        <taxon>Pezizomycotina</taxon>
        <taxon>Sordariomycetes</taxon>
        <taxon>Hypocreomycetidae</taxon>
        <taxon>Glomerellales</taxon>
        <taxon>Glomerellaceae</taxon>
        <taxon>Colletotrichum</taxon>
        <taxon>Colletotrichum orchidearum species complex</taxon>
    </lineage>
</organism>
<comment type="caution">
    <text evidence="3">The sequence shown here is derived from an EMBL/GenBank/DDBJ whole genome shotgun (WGS) entry which is preliminary data.</text>
</comment>
<proteinExistence type="predicted"/>
<gene>
    <name evidence="3" type="ORF">CMUS01_12622</name>
</gene>
<keyword evidence="2" id="KW-0472">Membrane</keyword>
<feature type="transmembrane region" description="Helical" evidence="2">
    <location>
        <begin position="35"/>
        <end position="55"/>
    </location>
</feature>
<protein>
    <submittedName>
        <fullName evidence="3">Uncharacterized protein</fullName>
    </submittedName>
</protein>
<evidence type="ECO:0000313" key="3">
    <source>
        <dbReference type="EMBL" id="KAF6814535.1"/>
    </source>
</evidence>
<evidence type="ECO:0000256" key="2">
    <source>
        <dbReference type="SAM" id="Phobius"/>
    </source>
</evidence>
<dbReference type="EMBL" id="WIGM01000727">
    <property type="protein sequence ID" value="KAF6814535.1"/>
    <property type="molecule type" value="Genomic_DNA"/>
</dbReference>
<evidence type="ECO:0000313" key="4">
    <source>
        <dbReference type="Proteomes" id="UP000639643"/>
    </source>
</evidence>
<reference evidence="3" key="1">
    <citation type="journal article" date="2020" name="Phytopathology">
        <title>Genome Sequence Resources of Colletotrichum truncatum, C. plurivorum, C. musicola, and C. sojae: Four Species Pathogenic to Soybean (Glycine max).</title>
        <authorList>
            <person name="Rogerio F."/>
            <person name="Boufleur T.R."/>
            <person name="Ciampi-Guillardi M."/>
            <person name="Sukno S.A."/>
            <person name="Thon M.R."/>
            <person name="Massola Junior N.S."/>
            <person name="Baroncelli R."/>
        </authorList>
    </citation>
    <scope>NUCLEOTIDE SEQUENCE</scope>
    <source>
        <strain evidence="3">LFN0074</strain>
    </source>
</reference>
<name>A0A8H6N033_9PEZI</name>
<feature type="region of interest" description="Disordered" evidence="1">
    <location>
        <begin position="1"/>
        <end position="26"/>
    </location>
</feature>
<accession>A0A8H6N033</accession>
<evidence type="ECO:0000256" key="1">
    <source>
        <dbReference type="SAM" id="MobiDB-lite"/>
    </source>
</evidence>
<keyword evidence="4" id="KW-1185">Reference proteome</keyword>
<sequence>MEAGEHAAAGGGRRRADDAAVEAGRGAGPRLPREILTMIIGLLVPGSAGAAAFVASSSQFFEAAAGVL</sequence>
<dbReference type="Proteomes" id="UP000639643">
    <property type="component" value="Unassembled WGS sequence"/>
</dbReference>
<dbReference type="AlphaFoldDB" id="A0A8H6N033"/>